<keyword evidence="6" id="KW-0378">Hydrolase</keyword>
<name>A0A165NUJ2_EXIGL</name>
<accession>A0A165NUJ2</accession>
<comment type="catalytic activity">
    <reaction evidence="4">
        <text>a monoacylglycerol + H2O = glycerol + a fatty acid + H(+)</text>
        <dbReference type="Rhea" id="RHEA:15245"/>
        <dbReference type="ChEBI" id="CHEBI:15377"/>
        <dbReference type="ChEBI" id="CHEBI:15378"/>
        <dbReference type="ChEBI" id="CHEBI:17408"/>
        <dbReference type="ChEBI" id="CHEBI:17754"/>
        <dbReference type="ChEBI" id="CHEBI:28868"/>
    </reaction>
</comment>
<dbReference type="PANTHER" id="PTHR45856">
    <property type="entry name" value="ALPHA/BETA-HYDROLASES SUPERFAMILY PROTEIN"/>
    <property type="match status" value="1"/>
</dbReference>
<dbReference type="CDD" id="cd00519">
    <property type="entry name" value="Lipase_3"/>
    <property type="match status" value="1"/>
</dbReference>
<dbReference type="SUPFAM" id="SSF53474">
    <property type="entry name" value="alpha/beta-Hydrolases"/>
    <property type="match status" value="1"/>
</dbReference>
<evidence type="ECO:0000313" key="7">
    <source>
        <dbReference type="Proteomes" id="UP000077266"/>
    </source>
</evidence>
<comment type="catalytic activity">
    <reaction evidence="3">
        <text>a diacylglycerol + H2O = a monoacylglycerol + a fatty acid + H(+)</text>
        <dbReference type="Rhea" id="RHEA:32731"/>
        <dbReference type="ChEBI" id="CHEBI:15377"/>
        <dbReference type="ChEBI" id="CHEBI:15378"/>
        <dbReference type="ChEBI" id="CHEBI:17408"/>
        <dbReference type="ChEBI" id="CHEBI:18035"/>
        <dbReference type="ChEBI" id="CHEBI:28868"/>
    </reaction>
</comment>
<evidence type="ECO:0000256" key="3">
    <source>
        <dbReference type="ARBA" id="ARBA00047591"/>
    </source>
</evidence>
<dbReference type="GO" id="GO:0006629">
    <property type="term" value="P:lipid metabolic process"/>
    <property type="evidence" value="ECO:0007669"/>
    <property type="project" value="InterPro"/>
</dbReference>
<dbReference type="PANTHER" id="PTHR45856:SF24">
    <property type="entry name" value="FUNGAL LIPASE-LIKE DOMAIN-CONTAINING PROTEIN"/>
    <property type="match status" value="1"/>
</dbReference>
<dbReference type="EMBL" id="KV425895">
    <property type="protein sequence ID" value="KZW01242.1"/>
    <property type="molecule type" value="Genomic_DNA"/>
</dbReference>
<dbReference type="AlphaFoldDB" id="A0A165NUJ2"/>
<evidence type="ECO:0000256" key="1">
    <source>
        <dbReference type="ARBA" id="ARBA00023157"/>
    </source>
</evidence>
<feature type="domain" description="Fungal lipase-type" evidence="5">
    <location>
        <begin position="78"/>
        <end position="192"/>
    </location>
</feature>
<evidence type="ECO:0000256" key="4">
    <source>
        <dbReference type="ARBA" id="ARBA00048461"/>
    </source>
</evidence>
<sequence>AVYDDLVHYYKYSCTAHALILPGSALIPLFDLITDTHGYIARDDKRQEIVVAFRGRCPSYLLLVCSHHLTSHIEIGANSDCTFTAGTKVHMGFQAAWRSIAPTLIATITAMLVSFPSYTIVTTGHSLGGALASFAAVSLQMTFPTNKVRVYTYGAPRVGNKVFATWANTILPLERAFRVVHANDGVPTMAPEFEPFGYKHHGTEYWALSPHSPATTRICIAPGELEDPEGSKKIFPSLGINPPHLVVRYGSHCV</sequence>
<keyword evidence="7" id="KW-1185">Reference proteome</keyword>
<protein>
    <submittedName>
        <fullName evidence="6">Alpha/beta-hydrolase</fullName>
    </submittedName>
</protein>
<dbReference type="Proteomes" id="UP000077266">
    <property type="component" value="Unassembled WGS sequence"/>
</dbReference>
<dbReference type="Pfam" id="PF01764">
    <property type="entry name" value="Lipase_3"/>
    <property type="match status" value="1"/>
</dbReference>
<keyword evidence="1" id="KW-1015">Disulfide bond</keyword>
<dbReference type="GO" id="GO:0016787">
    <property type="term" value="F:hydrolase activity"/>
    <property type="evidence" value="ECO:0007669"/>
    <property type="project" value="UniProtKB-KW"/>
</dbReference>
<evidence type="ECO:0000313" key="6">
    <source>
        <dbReference type="EMBL" id="KZW01242.1"/>
    </source>
</evidence>
<dbReference type="OrthoDB" id="438440at2759"/>
<evidence type="ECO:0000259" key="5">
    <source>
        <dbReference type="Pfam" id="PF01764"/>
    </source>
</evidence>
<dbReference type="InterPro" id="IPR002921">
    <property type="entry name" value="Fungal_lipase-type"/>
</dbReference>
<dbReference type="InterPro" id="IPR029058">
    <property type="entry name" value="AB_hydrolase_fold"/>
</dbReference>
<proteinExistence type="inferred from homology"/>
<dbReference type="Gene3D" id="3.40.50.1820">
    <property type="entry name" value="alpha/beta hydrolase"/>
    <property type="match status" value="1"/>
</dbReference>
<dbReference type="InterPro" id="IPR051218">
    <property type="entry name" value="Sec_MonoDiacylglyc_Lipase"/>
</dbReference>
<organism evidence="6 7">
    <name type="scientific">Exidia glandulosa HHB12029</name>
    <dbReference type="NCBI Taxonomy" id="1314781"/>
    <lineage>
        <taxon>Eukaryota</taxon>
        <taxon>Fungi</taxon>
        <taxon>Dikarya</taxon>
        <taxon>Basidiomycota</taxon>
        <taxon>Agaricomycotina</taxon>
        <taxon>Agaricomycetes</taxon>
        <taxon>Auriculariales</taxon>
        <taxon>Exidiaceae</taxon>
        <taxon>Exidia</taxon>
    </lineage>
</organism>
<gene>
    <name evidence="6" type="ORF">EXIGLDRAFT_603246</name>
</gene>
<reference evidence="6 7" key="1">
    <citation type="journal article" date="2016" name="Mol. Biol. Evol.">
        <title>Comparative Genomics of Early-Diverging Mushroom-Forming Fungi Provides Insights into the Origins of Lignocellulose Decay Capabilities.</title>
        <authorList>
            <person name="Nagy L.G."/>
            <person name="Riley R."/>
            <person name="Tritt A."/>
            <person name="Adam C."/>
            <person name="Daum C."/>
            <person name="Floudas D."/>
            <person name="Sun H."/>
            <person name="Yadav J.S."/>
            <person name="Pangilinan J."/>
            <person name="Larsson K.H."/>
            <person name="Matsuura K."/>
            <person name="Barry K."/>
            <person name="Labutti K."/>
            <person name="Kuo R."/>
            <person name="Ohm R.A."/>
            <person name="Bhattacharya S.S."/>
            <person name="Shirouzu T."/>
            <person name="Yoshinaga Y."/>
            <person name="Martin F.M."/>
            <person name="Grigoriev I.V."/>
            <person name="Hibbett D.S."/>
        </authorList>
    </citation>
    <scope>NUCLEOTIDE SEQUENCE [LARGE SCALE GENOMIC DNA]</scope>
    <source>
        <strain evidence="6 7">HHB12029</strain>
    </source>
</reference>
<evidence type="ECO:0000256" key="2">
    <source>
        <dbReference type="ARBA" id="ARBA00043996"/>
    </source>
</evidence>
<dbReference type="InParanoid" id="A0A165NUJ2"/>
<feature type="non-terminal residue" evidence="6">
    <location>
        <position position="1"/>
    </location>
</feature>
<comment type="similarity">
    <text evidence="2">Belongs to the AB hydrolase superfamily. Lipase family. Class 3 subfamily.</text>
</comment>
<dbReference type="STRING" id="1314781.A0A165NUJ2"/>